<dbReference type="Gene3D" id="3.40.50.10190">
    <property type="entry name" value="BRCT domain"/>
    <property type="match status" value="1"/>
</dbReference>
<dbReference type="GO" id="GO:0045944">
    <property type="term" value="P:positive regulation of transcription by RNA polymerase II"/>
    <property type="evidence" value="ECO:0007669"/>
    <property type="project" value="TreeGrafter"/>
</dbReference>
<dbReference type="AlphaFoldDB" id="A0A0A1U0M2"/>
<evidence type="ECO:0000256" key="5">
    <source>
        <dbReference type="ARBA" id="ARBA00023242"/>
    </source>
</evidence>
<evidence type="ECO:0000256" key="2">
    <source>
        <dbReference type="ARBA" id="ARBA00022737"/>
    </source>
</evidence>
<dbReference type="Pfam" id="PF00533">
    <property type="entry name" value="BRCT"/>
    <property type="match status" value="1"/>
</dbReference>
<dbReference type="Proteomes" id="UP000014680">
    <property type="component" value="Unassembled WGS sequence"/>
</dbReference>
<dbReference type="GO" id="GO:0005634">
    <property type="term" value="C:nucleus"/>
    <property type="evidence" value="ECO:0007669"/>
    <property type="project" value="UniProtKB-SubCell"/>
</dbReference>
<dbReference type="SMART" id="SM00292">
    <property type="entry name" value="BRCT"/>
    <property type="match status" value="1"/>
</dbReference>
<dbReference type="GeneID" id="14886163"/>
<evidence type="ECO:0000313" key="8">
    <source>
        <dbReference type="EMBL" id="ELP87445.1"/>
    </source>
</evidence>
<evidence type="ECO:0000256" key="3">
    <source>
        <dbReference type="ARBA" id="ARBA00022763"/>
    </source>
</evidence>
<keyword evidence="5" id="KW-0539">Nucleus</keyword>
<dbReference type="KEGG" id="eiv:EIN_097120"/>
<comment type="subcellular location">
    <subcellularLocation>
        <location evidence="1">Nucleus</location>
    </subcellularLocation>
</comment>
<dbReference type="InterPro" id="IPR031099">
    <property type="entry name" value="BRCA1-associated"/>
</dbReference>
<evidence type="ECO:0000313" key="9">
    <source>
        <dbReference type="Proteomes" id="UP000014680"/>
    </source>
</evidence>
<dbReference type="VEuPathDB" id="AmoebaDB:EIN_097120"/>
<feature type="compositionally biased region" description="Basic and acidic residues" evidence="6">
    <location>
        <begin position="180"/>
        <end position="190"/>
    </location>
</feature>
<evidence type="ECO:0000256" key="4">
    <source>
        <dbReference type="ARBA" id="ARBA00023204"/>
    </source>
</evidence>
<name>A0A0A1U0M2_ENTIV</name>
<proteinExistence type="predicted"/>
<feature type="compositionally biased region" description="Polar residues" evidence="6">
    <location>
        <begin position="52"/>
        <end position="72"/>
    </location>
</feature>
<dbReference type="PANTHER" id="PTHR13763">
    <property type="entry name" value="BREAST CANCER TYPE 1 SUSCEPTIBILITY PROTEIN BRCA1"/>
    <property type="match status" value="1"/>
</dbReference>
<dbReference type="SUPFAM" id="SSF52113">
    <property type="entry name" value="BRCT domain"/>
    <property type="match status" value="1"/>
</dbReference>
<dbReference type="EMBL" id="KB206860">
    <property type="protein sequence ID" value="ELP87445.1"/>
    <property type="molecule type" value="Genomic_DNA"/>
</dbReference>
<feature type="compositionally biased region" description="Basic and acidic residues" evidence="6">
    <location>
        <begin position="122"/>
        <end position="135"/>
    </location>
</feature>
<keyword evidence="2" id="KW-0677">Repeat</keyword>
<dbReference type="OrthoDB" id="21476at2759"/>
<feature type="compositionally biased region" description="Basic residues" evidence="6">
    <location>
        <begin position="84"/>
        <end position="93"/>
    </location>
</feature>
<feature type="domain" description="BRCT" evidence="7">
    <location>
        <begin position="325"/>
        <end position="382"/>
    </location>
</feature>
<gene>
    <name evidence="8" type="ORF">EIN_097120</name>
</gene>
<accession>A0A0A1U0M2</accession>
<evidence type="ECO:0000256" key="6">
    <source>
        <dbReference type="SAM" id="MobiDB-lite"/>
    </source>
</evidence>
<feature type="region of interest" description="Disordered" evidence="6">
    <location>
        <begin position="52"/>
        <end position="135"/>
    </location>
</feature>
<dbReference type="PANTHER" id="PTHR13763:SF0">
    <property type="entry name" value="BREAST CANCER TYPE 1 SUSCEPTIBILITY PROTEIN"/>
    <property type="match status" value="1"/>
</dbReference>
<dbReference type="GO" id="GO:0004842">
    <property type="term" value="F:ubiquitin-protein transferase activity"/>
    <property type="evidence" value="ECO:0007669"/>
    <property type="project" value="TreeGrafter"/>
</dbReference>
<sequence length="471" mass="54520">MSDDEDILGEMADALYNLKRTERLEQQLGITDDMSNSQDFPDIYTLEEGTFKQHNSSTSENNEILTDTPVNDHSNEEEKENTKNSKKTIKKLKQLVEKKNIKKRQVKRITMPLQKTRRKKVKKDEEEHEEKKETKPIRKTIAKTKLKKKILTKITLKTIEKEISDSESETIKIPLKKQKAQKEKKSETKIKTSTKPIKKNKSETTINQKKKMTKKDLSDDGTLSTDKGGEKMKNDLTCADTQNELAISGTTERHETNDSELPTQIISSTHQTLPTTLILKSSDSQKHRKNIREYKLRDVQRPVIVLSMFNEKEVSAYKKACKSFATLDNDVTPNTTHVVVKREERTLKVVTAICLGRWVVNEEWIQECIEQHVVVNEKPFECFSNGRESVVGKRRDIFKNKYIKIGKLENYQYSLEKLMSLITFSGAIFQSVKKPFAIIGEEEKNLKPSWLFDSIILGKIQPRKQYEVHEE</sequence>
<reference evidence="8 9" key="1">
    <citation type="submission" date="2012-10" db="EMBL/GenBank/DDBJ databases">
        <authorList>
            <person name="Zafar N."/>
            <person name="Inman J."/>
            <person name="Hall N."/>
            <person name="Lorenzi H."/>
            <person name="Caler E."/>
        </authorList>
    </citation>
    <scope>NUCLEOTIDE SEQUENCE [LARGE SCALE GENOMIC DNA]</scope>
    <source>
        <strain evidence="8 9">IP1</strain>
    </source>
</reference>
<dbReference type="GO" id="GO:0000724">
    <property type="term" value="P:double-strand break repair via homologous recombination"/>
    <property type="evidence" value="ECO:0007669"/>
    <property type="project" value="TreeGrafter"/>
</dbReference>
<protein>
    <recommendedName>
        <fullName evidence="7">BRCT domain-containing protein</fullName>
    </recommendedName>
</protein>
<dbReference type="RefSeq" id="XP_004254216.1">
    <property type="nucleotide sequence ID" value="XM_004254168.1"/>
</dbReference>
<evidence type="ECO:0000259" key="7">
    <source>
        <dbReference type="PROSITE" id="PS50172"/>
    </source>
</evidence>
<keyword evidence="4" id="KW-0234">DNA repair</keyword>
<organism evidence="8 9">
    <name type="scientific">Entamoeba invadens IP1</name>
    <dbReference type="NCBI Taxonomy" id="370355"/>
    <lineage>
        <taxon>Eukaryota</taxon>
        <taxon>Amoebozoa</taxon>
        <taxon>Evosea</taxon>
        <taxon>Archamoebae</taxon>
        <taxon>Mastigamoebida</taxon>
        <taxon>Entamoebidae</taxon>
        <taxon>Entamoeba</taxon>
    </lineage>
</organism>
<keyword evidence="3" id="KW-0227">DNA damage</keyword>
<dbReference type="PROSITE" id="PS50172">
    <property type="entry name" value="BRCT"/>
    <property type="match status" value="1"/>
</dbReference>
<keyword evidence="9" id="KW-1185">Reference proteome</keyword>
<evidence type="ECO:0000256" key="1">
    <source>
        <dbReference type="ARBA" id="ARBA00004123"/>
    </source>
</evidence>
<feature type="region of interest" description="Disordered" evidence="6">
    <location>
        <begin position="175"/>
        <end position="237"/>
    </location>
</feature>
<feature type="compositionally biased region" description="Basic and acidic residues" evidence="6">
    <location>
        <begin position="73"/>
        <end position="83"/>
    </location>
</feature>
<dbReference type="InterPro" id="IPR001357">
    <property type="entry name" value="BRCT_dom"/>
</dbReference>
<dbReference type="InterPro" id="IPR036420">
    <property type="entry name" value="BRCT_dom_sf"/>
</dbReference>